<organism evidence="1">
    <name type="scientific">Spodoptera frugiperda</name>
    <name type="common">Fall armyworm</name>
    <dbReference type="NCBI Taxonomy" id="7108"/>
    <lineage>
        <taxon>Eukaryota</taxon>
        <taxon>Metazoa</taxon>
        <taxon>Ecdysozoa</taxon>
        <taxon>Arthropoda</taxon>
        <taxon>Hexapoda</taxon>
        <taxon>Insecta</taxon>
        <taxon>Pterygota</taxon>
        <taxon>Neoptera</taxon>
        <taxon>Endopterygota</taxon>
        <taxon>Lepidoptera</taxon>
        <taxon>Glossata</taxon>
        <taxon>Ditrysia</taxon>
        <taxon>Noctuoidea</taxon>
        <taxon>Noctuidae</taxon>
        <taxon>Amphipyrinae</taxon>
        <taxon>Spodoptera</taxon>
    </lineage>
</organism>
<gene>
    <name evidence="1" type="ORF">SFRICE_036873</name>
</gene>
<protein>
    <submittedName>
        <fullName evidence="1">SFRICE_036873</fullName>
    </submittedName>
</protein>
<dbReference type="AlphaFoldDB" id="A0A2H1V9A9"/>
<evidence type="ECO:0000313" key="1">
    <source>
        <dbReference type="EMBL" id="SOQ37418.1"/>
    </source>
</evidence>
<proteinExistence type="predicted"/>
<reference evidence="1" key="1">
    <citation type="submission" date="2016-07" db="EMBL/GenBank/DDBJ databases">
        <authorList>
            <person name="Bretaudeau A."/>
        </authorList>
    </citation>
    <scope>NUCLEOTIDE SEQUENCE</scope>
    <source>
        <strain evidence="1">Rice</strain>
        <tissue evidence="1">Whole body</tissue>
    </source>
</reference>
<name>A0A2H1V9A9_SPOFR</name>
<accession>A0A2H1V9A9</accession>
<dbReference type="EMBL" id="ODYU01001353">
    <property type="protein sequence ID" value="SOQ37418.1"/>
    <property type="molecule type" value="Genomic_DNA"/>
</dbReference>
<sequence>MITLITIQGVTCVELKYVPLEKAVLSLLRPTRQVPRAPGYRQTDRQGAADIRTQLHMEWCRRQKMLRRLMPSGNTGSGKEFHSIAVRTRKLEAKRFVRVGEISTMKRWQTVLIYKRTSDKDNTPSSVPSYQLFSTAKICGQTILHK</sequence>